<organism evidence="2 3">
    <name type="scientific">Trichostrongylus colubriformis</name>
    <name type="common">Black scour worm</name>
    <dbReference type="NCBI Taxonomy" id="6319"/>
    <lineage>
        <taxon>Eukaryota</taxon>
        <taxon>Metazoa</taxon>
        <taxon>Ecdysozoa</taxon>
        <taxon>Nematoda</taxon>
        <taxon>Chromadorea</taxon>
        <taxon>Rhabditida</taxon>
        <taxon>Rhabditina</taxon>
        <taxon>Rhabditomorpha</taxon>
        <taxon>Strongyloidea</taxon>
        <taxon>Trichostrongylidae</taxon>
        <taxon>Trichostrongylus</taxon>
    </lineage>
</organism>
<gene>
    <name evidence="2" type="ORF">GCK32_019664</name>
</gene>
<feature type="coiled-coil region" evidence="1">
    <location>
        <begin position="34"/>
        <end position="61"/>
    </location>
</feature>
<dbReference type="Proteomes" id="UP001331761">
    <property type="component" value="Unassembled WGS sequence"/>
</dbReference>
<evidence type="ECO:0000313" key="2">
    <source>
        <dbReference type="EMBL" id="KAK5982249.1"/>
    </source>
</evidence>
<keyword evidence="3" id="KW-1185">Reference proteome</keyword>
<comment type="caution">
    <text evidence="2">The sequence shown here is derived from an EMBL/GenBank/DDBJ whole genome shotgun (WGS) entry which is preliminary data.</text>
</comment>
<accession>A0AAN8J2W0</accession>
<name>A0AAN8J2W0_TRICO</name>
<proteinExistence type="predicted"/>
<dbReference type="PANTHER" id="PTHR47728">
    <property type="entry name" value="RAB GTPASE-ACTIVATING PROTEIN 1-LIKE"/>
    <property type="match status" value="1"/>
</dbReference>
<evidence type="ECO:0000313" key="3">
    <source>
        <dbReference type="Proteomes" id="UP001331761"/>
    </source>
</evidence>
<evidence type="ECO:0000256" key="1">
    <source>
        <dbReference type="SAM" id="Coils"/>
    </source>
</evidence>
<dbReference type="PANTHER" id="PTHR47728:SF1">
    <property type="entry name" value="RAB GTPASE ACTIVATING PROTEIN 1 LIKE"/>
    <property type="match status" value="1"/>
</dbReference>
<protein>
    <submittedName>
        <fullName evidence="2">Uncharacterized protein</fullName>
    </submittedName>
</protein>
<dbReference type="EMBL" id="WIXE01005358">
    <property type="protein sequence ID" value="KAK5982249.1"/>
    <property type="molecule type" value="Genomic_DNA"/>
</dbReference>
<reference evidence="2 3" key="1">
    <citation type="submission" date="2019-10" db="EMBL/GenBank/DDBJ databases">
        <title>Assembly and Annotation for the nematode Trichostrongylus colubriformis.</title>
        <authorList>
            <person name="Martin J."/>
        </authorList>
    </citation>
    <scope>NUCLEOTIDE SEQUENCE [LARGE SCALE GENOMIC DNA]</scope>
    <source>
        <strain evidence="2">G859</strain>
        <tissue evidence="2">Whole worm</tissue>
    </source>
</reference>
<dbReference type="AlphaFoldDB" id="A0AAN8J2W0"/>
<sequence>MSLFLRRRTAVVVDGCSAVEVIKRCDVVEAIGEKRALEIDLAQTKLALVEAECKNQDLTHQIMAQSESDGKRWFKKTISSLREVGSSLKQHERSHSIVSVAEH</sequence>
<keyword evidence="1" id="KW-0175">Coiled coil</keyword>